<evidence type="ECO:0000313" key="1">
    <source>
        <dbReference type="EnsemblPlants" id="AVESA.00010b.r2.1DG0140610.1.CDS"/>
    </source>
</evidence>
<evidence type="ECO:0000313" key="2">
    <source>
        <dbReference type="Proteomes" id="UP001732700"/>
    </source>
</evidence>
<dbReference type="Proteomes" id="UP001732700">
    <property type="component" value="Chromosome 1D"/>
</dbReference>
<accession>A0ACD5TXH8</accession>
<name>A0ACD5TXH8_AVESA</name>
<reference evidence="1" key="2">
    <citation type="submission" date="2025-09" db="UniProtKB">
        <authorList>
            <consortium name="EnsemblPlants"/>
        </authorList>
    </citation>
    <scope>IDENTIFICATION</scope>
</reference>
<dbReference type="EnsemblPlants" id="AVESA.00010b.r2.1DG0140610.1">
    <property type="protein sequence ID" value="AVESA.00010b.r2.1DG0140610.1.CDS"/>
    <property type="gene ID" value="AVESA.00010b.r2.1DG0140610"/>
</dbReference>
<keyword evidence="2" id="KW-1185">Reference proteome</keyword>
<proteinExistence type="predicted"/>
<protein>
    <submittedName>
        <fullName evidence="1">Uncharacterized protein</fullName>
    </submittedName>
</protein>
<sequence length="284" mass="31444">MAPSWIRSAAATENAPADDFESNDCGICFLPISCKASPAFQCDAGHVLCSSCRDMLALPAGRCHVCCGKAACRGSRRDHGRDLWPEYYEPRLRSRARRAWCRCPCEDCGFEGSTAELLCHFVSAHDWPCTNGVTAGDTITVRLHDGINVVAVDCIGDSDDDNRRDFAGRYLIMLQVERETFGRLVSGFCLRPRVASIDRTSFLSARADPECHLSLSYSRNVRAADGDDTLVQRYDQTTDASVPCSDAARGVPDNDSWFEAQVYRSVDLEDDEETVEVNLRTVIH</sequence>
<organism evidence="1 2">
    <name type="scientific">Avena sativa</name>
    <name type="common">Oat</name>
    <dbReference type="NCBI Taxonomy" id="4498"/>
    <lineage>
        <taxon>Eukaryota</taxon>
        <taxon>Viridiplantae</taxon>
        <taxon>Streptophyta</taxon>
        <taxon>Embryophyta</taxon>
        <taxon>Tracheophyta</taxon>
        <taxon>Spermatophyta</taxon>
        <taxon>Magnoliopsida</taxon>
        <taxon>Liliopsida</taxon>
        <taxon>Poales</taxon>
        <taxon>Poaceae</taxon>
        <taxon>BOP clade</taxon>
        <taxon>Pooideae</taxon>
        <taxon>Poodae</taxon>
        <taxon>Poeae</taxon>
        <taxon>Poeae Chloroplast Group 1 (Aveneae type)</taxon>
        <taxon>Aveninae</taxon>
        <taxon>Avena</taxon>
    </lineage>
</organism>
<reference evidence="1" key="1">
    <citation type="submission" date="2021-05" db="EMBL/GenBank/DDBJ databases">
        <authorList>
            <person name="Scholz U."/>
            <person name="Mascher M."/>
            <person name="Fiebig A."/>
        </authorList>
    </citation>
    <scope>NUCLEOTIDE SEQUENCE [LARGE SCALE GENOMIC DNA]</scope>
</reference>